<evidence type="ECO:0000259" key="6">
    <source>
        <dbReference type="SMART" id="SM01266"/>
    </source>
</evidence>
<reference evidence="7 8" key="1">
    <citation type="submission" date="2017-05" db="EMBL/GenBank/DDBJ databases">
        <title>Vagococcus spp. assemblies.</title>
        <authorList>
            <person name="Gulvik C.A."/>
        </authorList>
    </citation>
    <scope>NUCLEOTIDE SEQUENCE [LARGE SCALE GENOMIC DNA]</scope>
    <source>
        <strain evidence="7 8">SS1995</strain>
    </source>
</reference>
<gene>
    <name evidence="7" type="ORF">CBF37_07775</name>
</gene>
<keyword evidence="8" id="KW-1185">Reference proteome</keyword>
<evidence type="ECO:0000256" key="5">
    <source>
        <dbReference type="RuleBase" id="RU367021"/>
    </source>
</evidence>
<evidence type="ECO:0000256" key="1">
    <source>
        <dbReference type="ARBA" id="ARBA00007274"/>
    </source>
</evidence>
<keyword evidence="4 5" id="KW-0012">Acyltransferase</keyword>
<dbReference type="EC" id="2.3.1.-" evidence="5"/>
<protein>
    <recommendedName>
        <fullName evidence="5">Acetyltransferase</fullName>
        <ecNumber evidence="5">2.3.1.-</ecNumber>
    </recommendedName>
</protein>
<comment type="similarity">
    <text evidence="1 5">Belongs to the transferase hexapeptide repeat family.</text>
</comment>
<dbReference type="Gene3D" id="2.160.10.10">
    <property type="entry name" value="Hexapeptide repeat proteins"/>
    <property type="match status" value="1"/>
</dbReference>
<dbReference type="InterPro" id="IPR039369">
    <property type="entry name" value="LacA-like"/>
</dbReference>
<dbReference type="Pfam" id="PF12464">
    <property type="entry name" value="Mac"/>
    <property type="match status" value="1"/>
</dbReference>
<dbReference type="SUPFAM" id="SSF51161">
    <property type="entry name" value="Trimeric LpxA-like enzymes"/>
    <property type="match status" value="1"/>
</dbReference>
<dbReference type="InterPro" id="IPR024688">
    <property type="entry name" value="Mac_dom"/>
</dbReference>
<dbReference type="InterPro" id="IPR001451">
    <property type="entry name" value="Hexapep"/>
</dbReference>
<dbReference type="CDD" id="cd03357">
    <property type="entry name" value="LbH_MAT_GAT"/>
    <property type="match status" value="1"/>
</dbReference>
<dbReference type="Proteomes" id="UP000287857">
    <property type="component" value="Unassembled WGS sequence"/>
</dbReference>
<feature type="domain" description="Maltose/galactoside acetyltransferase" evidence="6">
    <location>
        <begin position="5"/>
        <end position="59"/>
    </location>
</feature>
<dbReference type="FunFam" id="2.160.10.10:FF:000025">
    <property type="entry name" value="Hexapeptide-repeat containing-acetyltransferase"/>
    <property type="match status" value="1"/>
</dbReference>
<dbReference type="RefSeq" id="WP_125984181.1">
    <property type="nucleotide sequence ID" value="NZ_NGJS01000010.1"/>
</dbReference>
<dbReference type="EMBL" id="NGJS01000010">
    <property type="protein sequence ID" value="RST98403.1"/>
    <property type="molecule type" value="Genomic_DNA"/>
</dbReference>
<evidence type="ECO:0000256" key="2">
    <source>
        <dbReference type="ARBA" id="ARBA00022679"/>
    </source>
</evidence>
<dbReference type="AlphaFoldDB" id="A0A429ZX36"/>
<evidence type="ECO:0000256" key="4">
    <source>
        <dbReference type="ARBA" id="ARBA00023315"/>
    </source>
</evidence>
<organism evidence="7 8">
    <name type="scientific">Vagococcus vulneris</name>
    <dbReference type="NCBI Taxonomy" id="1977869"/>
    <lineage>
        <taxon>Bacteria</taxon>
        <taxon>Bacillati</taxon>
        <taxon>Bacillota</taxon>
        <taxon>Bacilli</taxon>
        <taxon>Lactobacillales</taxon>
        <taxon>Enterococcaceae</taxon>
        <taxon>Vagococcus</taxon>
    </lineage>
</organism>
<sequence length="207" mass="23229">METEYQRMINEKLYFASKIEQEKKSAPSQNLTQEINKTKYTEPEKIISLLKQLFGKTGENIYVSPPLYVDYGFNTYIGENFYANSDCVFLDVAEIHIGKNVMLGPKVSLLTPGHPIDAGVRNRGLEFGKKITIGDNVWIGGCTVVNPGVTIGNNSIIGSGSVVTKDIPDNVIAAGNPARVLREITIEDKEYWESEEKNYYEEIKKNR</sequence>
<dbReference type="GO" id="GO:0008870">
    <property type="term" value="F:galactoside O-acetyltransferase activity"/>
    <property type="evidence" value="ECO:0007669"/>
    <property type="project" value="TreeGrafter"/>
</dbReference>
<dbReference type="Pfam" id="PF00132">
    <property type="entry name" value="Hexapep"/>
    <property type="match status" value="1"/>
</dbReference>
<dbReference type="OrthoDB" id="9812571at2"/>
<dbReference type="PROSITE" id="PS00101">
    <property type="entry name" value="HEXAPEP_TRANSFERASES"/>
    <property type="match status" value="1"/>
</dbReference>
<accession>A0A429ZX36</accession>
<evidence type="ECO:0000313" key="8">
    <source>
        <dbReference type="Proteomes" id="UP000287857"/>
    </source>
</evidence>
<dbReference type="PANTHER" id="PTHR43017">
    <property type="entry name" value="GALACTOSIDE O-ACETYLTRANSFERASE"/>
    <property type="match status" value="1"/>
</dbReference>
<proteinExistence type="inferred from homology"/>
<evidence type="ECO:0000313" key="7">
    <source>
        <dbReference type="EMBL" id="RST98403.1"/>
    </source>
</evidence>
<keyword evidence="2 5" id="KW-0808">Transferase</keyword>
<keyword evidence="3" id="KW-0677">Repeat</keyword>
<dbReference type="InterPro" id="IPR018357">
    <property type="entry name" value="Hexapep_transf_CS"/>
</dbReference>
<name>A0A429ZX36_9ENTE</name>
<dbReference type="InterPro" id="IPR011004">
    <property type="entry name" value="Trimer_LpxA-like_sf"/>
</dbReference>
<dbReference type="PANTHER" id="PTHR43017:SF1">
    <property type="entry name" value="ACETYLTRANSFERASE YJL218W-RELATED"/>
    <property type="match status" value="1"/>
</dbReference>
<evidence type="ECO:0000256" key="3">
    <source>
        <dbReference type="ARBA" id="ARBA00022737"/>
    </source>
</evidence>
<comment type="caution">
    <text evidence="7">The sequence shown here is derived from an EMBL/GenBank/DDBJ whole genome shotgun (WGS) entry which is preliminary data.</text>
</comment>
<dbReference type="SMART" id="SM01266">
    <property type="entry name" value="Mac"/>
    <property type="match status" value="1"/>
</dbReference>